<dbReference type="Proteomes" id="UP000462066">
    <property type="component" value="Unassembled WGS sequence"/>
</dbReference>
<evidence type="ECO:0008006" key="3">
    <source>
        <dbReference type="Google" id="ProtNLM"/>
    </source>
</evidence>
<comment type="caution">
    <text evidence="1">The sequence shown here is derived from an EMBL/GenBank/DDBJ whole genome shotgun (WGS) entry which is preliminary data.</text>
</comment>
<dbReference type="Pfam" id="PF11306">
    <property type="entry name" value="DUF3108"/>
    <property type="match status" value="1"/>
</dbReference>
<protein>
    <recommendedName>
        <fullName evidence="3">DUF3108 domain-containing protein</fullName>
    </recommendedName>
</protein>
<name>A0A7V8GK73_9GAMM</name>
<keyword evidence="2" id="KW-1185">Reference proteome</keyword>
<evidence type="ECO:0000313" key="1">
    <source>
        <dbReference type="EMBL" id="KAF1684876.1"/>
    </source>
</evidence>
<evidence type="ECO:0000313" key="2">
    <source>
        <dbReference type="Proteomes" id="UP000462066"/>
    </source>
</evidence>
<dbReference type="InterPro" id="IPR021457">
    <property type="entry name" value="DUF3108"/>
</dbReference>
<proteinExistence type="predicted"/>
<dbReference type="AlphaFoldDB" id="A0A7V8GK73"/>
<accession>A0A7V8GK73</accession>
<dbReference type="EMBL" id="MWIP01000021">
    <property type="protein sequence ID" value="KAF1684876.1"/>
    <property type="molecule type" value="Genomic_DNA"/>
</dbReference>
<organism evidence="1 2">
    <name type="scientific">Pseudoxanthomonas broegbernensis</name>
    <dbReference type="NCBI Taxonomy" id="83619"/>
    <lineage>
        <taxon>Bacteria</taxon>
        <taxon>Pseudomonadati</taxon>
        <taxon>Pseudomonadota</taxon>
        <taxon>Gammaproteobacteria</taxon>
        <taxon>Lysobacterales</taxon>
        <taxon>Lysobacteraceae</taxon>
        <taxon>Pseudoxanthomonas</taxon>
    </lineage>
</organism>
<reference evidence="1 2" key="1">
    <citation type="submission" date="2017-10" db="EMBL/GenBank/DDBJ databases">
        <title>Whole genome sequencing of Pseudoxanthomonas broegbernensis DSM 12573(T).</title>
        <authorList>
            <person name="Kumar S."/>
            <person name="Bansal K."/>
            <person name="Kaur A."/>
            <person name="Patil P."/>
            <person name="Sharma S."/>
            <person name="Patil P.B."/>
        </authorList>
    </citation>
    <scope>NUCLEOTIDE SEQUENCE [LARGE SCALE GENOMIC DNA]</scope>
    <source>
        <strain evidence="1 2">DSM 12573</strain>
    </source>
</reference>
<gene>
    <name evidence="1" type="ORF">B1992_14150</name>
</gene>
<sequence length="235" mass="25933">MAASEPAVQSPGEAPADAVLEPFLATYDAWYRGRQAGDASLQVSEAGDGRWRVDLSIRGARGLAGLARLNIEQSTVFEDDAGRYRPLSQSTVRKAMLLDKRVTGTYDWGTMQAHWDGDLKKDRRRPLALQPGDMSALLINLAVIRDARAGAVLHYRFVDGGRVREHVYHVAAQPETLAVADMSYDALRVARTDHDGDQTVLWVAGGVPTPIRILQRKDGRDEIDLRLVEYRGARG</sequence>